<feature type="domain" description="Olfactomedin-like" evidence="7">
    <location>
        <begin position="828"/>
        <end position="1106"/>
    </location>
</feature>
<dbReference type="SUPFAM" id="SSF48726">
    <property type="entry name" value="Immunoglobulin"/>
    <property type="match status" value="2"/>
</dbReference>
<dbReference type="Proteomes" id="UP000594260">
    <property type="component" value="Unplaced"/>
</dbReference>
<dbReference type="PROSITE" id="PS50835">
    <property type="entry name" value="IG_LIKE"/>
    <property type="match status" value="2"/>
</dbReference>
<feature type="transmembrane region" description="Helical" evidence="5">
    <location>
        <begin position="52"/>
        <end position="69"/>
    </location>
</feature>
<evidence type="ECO:0000313" key="8">
    <source>
        <dbReference type="EnsemblMetazoa" id="XP_022670161"/>
    </source>
</evidence>
<feature type="compositionally biased region" description="Low complexity" evidence="4">
    <location>
        <begin position="382"/>
        <end position="403"/>
    </location>
</feature>
<dbReference type="KEGG" id="vde:111254013"/>
<evidence type="ECO:0008006" key="10">
    <source>
        <dbReference type="Google" id="ProtNLM"/>
    </source>
</evidence>
<dbReference type="Pfam" id="PF13927">
    <property type="entry name" value="Ig_3"/>
    <property type="match status" value="1"/>
</dbReference>
<feature type="region of interest" description="Disordered" evidence="4">
    <location>
        <begin position="311"/>
        <end position="471"/>
    </location>
</feature>
<dbReference type="GO" id="GO:0007165">
    <property type="term" value="P:signal transduction"/>
    <property type="evidence" value="ECO:0007669"/>
    <property type="project" value="TreeGrafter"/>
</dbReference>
<feature type="domain" description="Ig-like" evidence="6">
    <location>
        <begin position="588"/>
        <end position="713"/>
    </location>
</feature>
<evidence type="ECO:0000256" key="5">
    <source>
        <dbReference type="SAM" id="Phobius"/>
    </source>
</evidence>
<dbReference type="InterPro" id="IPR003599">
    <property type="entry name" value="Ig_sub"/>
</dbReference>
<dbReference type="OrthoDB" id="8626508at2759"/>
<dbReference type="Pfam" id="PF01391">
    <property type="entry name" value="Collagen"/>
    <property type="match status" value="1"/>
</dbReference>
<evidence type="ECO:0000256" key="2">
    <source>
        <dbReference type="ARBA" id="ARBA00022525"/>
    </source>
</evidence>
<dbReference type="EnsemblMetazoa" id="XM_022814426">
    <property type="protein sequence ID" value="XP_022670161"/>
    <property type="gene ID" value="LOC111254013"/>
</dbReference>
<feature type="region of interest" description="Disordered" evidence="4">
    <location>
        <begin position="1119"/>
        <end position="1144"/>
    </location>
</feature>
<dbReference type="Pfam" id="PF02191">
    <property type="entry name" value="OLF"/>
    <property type="match status" value="2"/>
</dbReference>
<comment type="caution">
    <text evidence="3">Lacks conserved residue(s) required for the propagation of feature annotation.</text>
</comment>
<dbReference type="InterPro" id="IPR036179">
    <property type="entry name" value="Ig-like_dom_sf"/>
</dbReference>
<dbReference type="GeneID" id="111254013"/>
<sequence>MVAPDAVLARGQDERQRLSLQDITISGATKSICSQQSSCCGENHCKPSHLRIYLLVAVLYGLFAIDLYISHIAKSTDHELLLLERNDISPYTFSSRRFRAVERNGRVGNSVVDDFEGLESSTEKVVEAFQKQRFISAGPRHGPNSAEPSDVNTPGRHGKTAKDDSEGGFSIEERRHRNRRSPETRQRRRKLHFADATAGFAASTTAGNDQIEINLQQTRRESATEASMSASDYGDTANTNGGKENIVDSKNDDVDDDDDDDDLMSVWPIDSNNHKIRMSKRVQRQLCRLTIERCPDLLRQIIRLENLNDGESQHVDSKSAGACQCSPGPPGPPGLPGHCRDRGTRRNLGGGRIRRFSGGPPGPPGPQGPKGDKGARGPPGLPALDGLPGQPGLDGMPGMPGEDGTPGRDGLPGLAGTPGRPGINGSDGIPGAPGLPGVAGTPGTQGPVGPKGRRGPPGAEGPPGMPGITSYTINGATAASLNITDVKDVIVPATIVERGDQRVQIEEGAPLQVRCTAQGQPEPQIVWRRLDGRPIPAGRWMLSSVLAPGGSLNFTQTLREDMGVYVCLAANGISAPDVRKVFIEVLFPPLIKIANWLVTVRDGASAQLECIVEAFPKASIYWVKSDDEPVIHDDLKFTISEEFEPLSSSSSSLSSFGQLAASPSTDDSGGSSQTGYTFKSILTVAFVAERDLAHYKCIARNVKGTATGVFSVTRKKSSATGGGPDGGAVEDVNEAITYSVYGAPPPPRLILEEQVPLGGNCPLCPDCPTGHECAPSNQTRQQHRILIQQLNNNKATLAPPVTTFLNVVNLETVVNKSHWLHLKPRDQECARRRLVSKVGKPVLVRQGGQAEGGWGRDCFRKAFNASRSFVTLDNDPNTLLEFVNGKLAKRHALPYPFRGNSHVVYNNVFYYHQMNTRSLVRYDLENKTSAALDIDDVAFGRSSRLLYSTRRSHVDVMADENGLWAVYASEKSTNTMVLKFDESSMKVERVWNLTLDHRQVGEMFIVCGVLYAVGGVTEGATRVELAFDLYLEQTLAVGESMPSALARARPVGAPVPSINMGSSGPVNLSLSNPYRNTTMITYNPAESGLHSWDHGHQLYYPLLFTQHVQQANSIGSLTSLGGFAGPRSPQGPQGLRTRRTADWS</sequence>
<feature type="compositionally biased region" description="Low complexity" evidence="4">
    <location>
        <begin position="194"/>
        <end position="207"/>
    </location>
</feature>
<feature type="region of interest" description="Disordered" evidence="4">
    <location>
        <begin position="135"/>
        <end position="257"/>
    </location>
</feature>
<evidence type="ECO:0000259" key="7">
    <source>
        <dbReference type="PROSITE" id="PS51132"/>
    </source>
</evidence>
<dbReference type="InterPro" id="IPR003598">
    <property type="entry name" value="Ig_sub2"/>
</dbReference>
<comment type="subcellular location">
    <subcellularLocation>
        <location evidence="1">Secreted</location>
    </subcellularLocation>
</comment>
<dbReference type="AlphaFoldDB" id="A0A7M7MJ84"/>
<evidence type="ECO:0000259" key="6">
    <source>
        <dbReference type="PROSITE" id="PS50835"/>
    </source>
</evidence>
<dbReference type="InParanoid" id="A0A7M7MJ84"/>
<dbReference type="InterPro" id="IPR013783">
    <property type="entry name" value="Ig-like_fold"/>
</dbReference>
<evidence type="ECO:0000256" key="3">
    <source>
        <dbReference type="PROSITE-ProRule" id="PRU00446"/>
    </source>
</evidence>
<dbReference type="SMART" id="SM00284">
    <property type="entry name" value="OLF"/>
    <property type="match status" value="1"/>
</dbReference>
<dbReference type="RefSeq" id="XP_022670161.1">
    <property type="nucleotide sequence ID" value="XM_022814426.1"/>
</dbReference>
<dbReference type="Gene3D" id="2.60.40.10">
    <property type="entry name" value="Immunoglobulins"/>
    <property type="match status" value="2"/>
</dbReference>
<keyword evidence="5" id="KW-0812">Transmembrane</keyword>
<dbReference type="PROSITE" id="PS51132">
    <property type="entry name" value="OLF"/>
    <property type="match status" value="1"/>
</dbReference>
<accession>A0A7M7MJ84</accession>
<dbReference type="PANTHER" id="PTHR23192">
    <property type="entry name" value="OLFACTOMEDIN-RELATED"/>
    <property type="match status" value="1"/>
</dbReference>
<reference evidence="8" key="1">
    <citation type="submission" date="2021-01" db="UniProtKB">
        <authorList>
            <consortium name="EnsemblMetazoa"/>
        </authorList>
    </citation>
    <scope>IDENTIFICATION</scope>
</reference>
<dbReference type="PANTHER" id="PTHR23192:SF85">
    <property type="entry name" value="GLIOMEDIN"/>
    <property type="match status" value="1"/>
</dbReference>
<dbReference type="SMART" id="SM00409">
    <property type="entry name" value="IG"/>
    <property type="match status" value="2"/>
</dbReference>
<dbReference type="InterPro" id="IPR008160">
    <property type="entry name" value="Collagen"/>
</dbReference>
<keyword evidence="5" id="KW-1133">Transmembrane helix</keyword>
<feature type="compositionally biased region" description="Polar residues" evidence="4">
    <location>
        <begin position="224"/>
        <end position="242"/>
    </location>
</feature>
<protein>
    <recommendedName>
        <fullName evidence="10">Colmedin</fullName>
    </recommendedName>
</protein>
<organism evidence="8 9">
    <name type="scientific">Varroa destructor</name>
    <name type="common">Honeybee mite</name>
    <dbReference type="NCBI Taxonomy" id="109461"/>
    <lineage>
        <taxon>Eukaryota</taxon>
        <taxon>Metazoa</taxon>
        <taxon>Ecdysozoa</taxon>
        <taxon>Arthropoda</taxon>
        <taxon>Chelicerata</taxon>
        <taxon>Arachnida</taxon>
        <taxon>Acari</taxon>
        <taxon>Parasitiformes</taxon>
        <taxon>Mesostigmata</taxon>
        <taxon>Gamasina</taxon>
        <taxon>Dermanyssoidea</taxon>
        <taxon>Varroidae</taxon>
        <taxon>Varroa</taxon>
    </lineage>
</organism>
<proteinExistence type="predicted"/>
<dbReference type="InterPro" id="IPR003112">
    <property type="entry name" value="Olfac-like_dom"/>
</dbReference>
<dbReference type="InterPro" id="IPR050605">
    <property type="entry name" value="Olfactomedin-like_domain"/>
</dbReference>
<dbReference type="GO" id="GO:0005615">
    <property type="term" value="C:extracellular space"/>
    <property type="evidence" value="ECO:0007669"/>
    <property type="project" value="TreeGrafter"/>
</dbReference>
<keyword evidence="5" id="KW-0472">Membrane</keyword>
<dbReference type="OMA" id="RWINSNA"/>
<name>A0A7M7MJ84_VARDE</name>
<feature type="compositionally biased region" description="Basic and acidic residues" evidence="4">
    <location>
        <begin position="160"/>
        <end position="185"/>
    </location>
</feature>
<dbReference type="InterPro" id="IPR007110">
    <property type="entry name" value="Ig-like_dom"/>
</dbReference>
<evidence type="ECO:0000313" key="9">
    <source>
        <dbReference type="Proteomes" id="UP000594260"/>
    </source>
</evidence>
<evidence type="ECO:0000256" key="1">
    <source>
        <dbReference type="ARBA" id="ARBA00004613"/>
    </source>
</evidence>
<dbReference type="FunCoup" id="A0A7M7MJ84">
    <property type="interactions" value="16"/>
</dbReference>
<dbReference type="SMART" id="SM00408">
    <property type="entry name" value="IGc2"/>
    <property type="match status" value="2"/>
</dbReference>
<keyword evidence="2" id="KW-0964">Secreted</keyword>
<evidence type="ECO:0000256" key="4">
    <source>
        <dbReference type="SAM" id="MobiDB-lite"/>
    </source>
</evidence>
<dbReference type="CDD" id="cd00096">
    <property type="entry name" value="Ig"/>
    <property type="match status" value="1"/>
</dbReference>
<feature type="domain" description="Ig-like" evidence="6">
    <location>
        <begin position="492"/>
        <end position="583"/>
    </location>
</feature>
<keyword evidence="9" id="KW-1185">Reference proteome</keyword>